<proteinExistence type="predicted"/>
<organism evidence="1 2">
    <name type="scientific">Dreissena polymorpha</name>
    <name type="common">Zebra mussel</name>
    <name type="synonym">Mytilus polymorpha</name>
    <dbReference type="NCBI Taxonomy" id="45954"/>
    <lineage>
        <taxon>Eukaryota</taxon>
        <taxon>Metazoa</taxon>
        <taxon>Spiralia</taxon>
        <taxon>Lophotrochozoa</taxon>
        <taxon>Mollusca</taxon>
        <taxon>Bivalvia</taxon>
        <taxon>Autobranchia</taxon>
        <taxon>Heteroconchia</taxon>
        <taxon>Euheterodonta</taxon>
        <taxon>Imparidentia</taxon>
        <taxon>Neoheterodontei</taxon>
        <taxon>Myida</taxon>
        <taxon>Dreissenoidea</taxon>
        <taxon>Dreissenidae</taxon>
        <taxon>Dreissena</taxon>
    </lineage>
</organism>
<accession>A0A9D4R6G8</accession>
<dbReference type="EMBL" id="JAIWYP010000003">
    <property type="protein sequence ID" value="KAH3855662.1"/>
    <property type="molecule type" value="Genomic_DNA"/>
</dbReference>
<evidence type="ECO:0000313" key="1">
    <source>
        <dbReference type="EMBL" id="KAH3855662.1"/>
    </source>
</evidence>
<sequence>MWNSQAYNSKDNNHEKVTEDDKKIVQQAFVPNQSAQPLIKNSALTFGYSSKMGSNTLSSDSVSVLLATPGASSLQGKYRKVSW</sequence>
<protein>
    <submittedName>
        <fullName evidence="1">Uncharacterized protein</fullName>
    </submittedName>
</protein>
<gene>
    <name evidence="1" type="ORF">DPMN_098232</name>
</gene>
<reference evidence="1" key="2">
    <citation type="submission" date="2020-11" db="EMBL/GenBank/DDBJ databases">
        <authorList>
            <person name="McCartney M.A."/>
            <person name="Auch B."/>
            <person name="Kono T."/>
            <person name="Mallez S."/>
            <person name="Becker A."/>
            <person name="Gohl D.M."/>
            <person name="Silverstein K.A.T."/>
            <person name="Koren S."/>
            <person name="Bechman K.B."/>
            <person name="Herman A."/>
            <person name="Abrahante J.E."/>
            <person name="Garbe J."/>
        </authorList>
    </citation>
    <scope>NUCLEOTIDE SEQUENCE</scope>
    <source>
        <strain evidence="1">Duluth1</strain>
        <tissue evidence="1">Whole animal</tissue>
    </source>
</reference>
<reference evidence="1" key="1">
    <citation type="journal article" date="2019" name="bioRxiv">
        <title>The Genome of the Zebra Mussel, Dreissena polymorpha: A Resource for Invasive Species Research.</title>
        <authorList>
            <person name="McCartney M.A."/>
            <person name="Auch B."/>
            <person name="Kono T."/>
            <person name="Mallez S."/>
            <person name="Zhang Y."/>
            <person name="Obille A."/>
            <person name="Becker A."/>
            <person name="Abrahante J.E."/>
            <person name="Garbe J."/>
            <person name="Badalamenti J.P."/>
            <person name="Herman A."/>
            <person name="Mangelson H."/>
            <person name="Liachko I."/>
            <person name="Sullivan S."/>
            <person name="Sone E.D."/>
            <person name="Koren S."/>
            <person name="Silverstein K.A.T."/>
            <person name="Beckman K.B."/>
            <person name="Gohl D.M."/>
        </authorList>
    </citation>
    <scope>NUCLEOTIDE SEQUENCE</scope>
    <source>
        <strain evidence="1">Duluth1</strain>
        <tissue evidence="1">Whole animal</tissue>
    </source>
</reference>
<dbReference type="Proteomes" id="UP000828390">
    <property type="component" value="Unassembled WGS sequence"/>
</dbReference>
<dbReference type="AlphaFoldDB" id="A0A9D4R6G8"/>
<name>A0A9D4R6G8_DREPO</name>
<comment type="caution">
    <text evidence="1">The sequence shown here is derived from an EMBL/GenBank/DDBJ whole genome shotgun (WGS) entry which is preliminary data.</text>
</comment>
<evidence type="ECO:0000313" key="2">
    <source>
        <dbReference type="Proteomes" id="UP000828390"/>
    </source>
</evidence>
<keyword evidence="2" id="KW-1185">Reference proteome</keyword>